<organism evidence="1 2">
    <name type="scientific">Rotaria sordida</name>
    <dbReference type="NCBI Taxonomy" id="392033"/>
    <lineage>
        <taxon>Eukaryota</taxon>
        <taxon>Metazoa</taxon>
        <taxon>Spiralia</taxon>
        <taxon>Gnathifera</taxon>
        <taxon>Rotifera</taxon>
        <taxon>Eurotatoria</taxon>
        <taxon>Bdelloidea</taxon>
        <taxon>Philodinida</taxon>
        <taxon>Philodinidae</taxon>
        <taxon>Rotaria</taxon>
    </lineage>
</organism>
<dbReference type="AlphaFoldDB" id="A0A820J1G0"/>
<protein>
    <submittedName>
        <fullName evidence="1">Uncharacterized protein</fullName>
    </submittedName>
</protein>
<sequence length="56" mass="6361">LLTVDPSKRLTIKDLTRNTWLRGSSQSTTHDHQQLLLTPNILSQASRSLIVCIFKD</sequence>
<reference evidence="1" key="1">
    <citation type="submission" date="2021-02" db="EMBL/GenBank/DDBJ databases">
        <authorList>
            <person name="Nowell W R."/>
        </authorList>
    </citation>
    <scope>NUCLEOTIDE SEQUENCE</scope>
</reference>
<dbReference type="EMBL" id="CAJOAX010051735">
    <property type="protein sequence ID" value="CAF4315134.1"/>
    <property type="molecule type" value="Genomic_DNA"/>
</dbReference>
<evidence type="ECO:0000313" key="2">
    <source>
        <dbReference type="Proteomes" id="UP000663823"/>
    </source>
</evidence>
<name>A0A820J1G0_9BILA</name>
<gene>
    <name evidence="1" type="ORF">OTI717_LOCUS42465</name>
</gene>
<feature type="non-terminal residue" evidence="1">
    <location>
        <position position="1"/>
    </location>
</feature>
<accession>A0A820J1G0</accession>
<dbReference type="Proteomes" id="UP000663823">
    <property type="component" value="Unassembled WGS sequence"/>
</dbReference>
<comment type="caution">
    <text evidence="1">The sequence shown here is derived from an EMBL/GenBank/DDBJ whole genome shotgun (WGS) entry which is preliminary data.</text>
</comment>
<proteinExistence type="predicted"/>
<evidence type="ECO:0000313" key="1">
    <source>
        <dbReference type="EMBL" id="CAF4315134.1"/>
    </source>
</evidence>